<sequence>MRVREVMSTPVVTVTADCPARRAAGLLAHYGYTALPVVDEGEGLVGIVTEADLMRDRFARDRTLPPAPPEQHPPAPGTVGETMTAPALAVGTESDVADLVRLMLDEHVRSVPVVDGTRVRGIVTRRDLVRALGREDEALTRDIRRRLAFFGGPDRWHVEVRDGEATIVDEFDSEIDRRVATVLAEGVVGVLRARCVAATASEGAGR</sequence>
<dbReference type="Pfam" id="PF00571">
    <property type="entry name" value="CBS"/>
    <property type="match status" value="2"/>
</dbReference>
<feature type="domain" description="CBS" evidence="3">
    <location>
        <begin position="83"/>
        <end position="139"/>
    </location>
</feature>
<dbReference type="PROSITE" id="PS51371">
    <property type="entry name" value="CBS"/>
    <property type="match status" value="2"/>
</dbReference>
<protein>
    <submittedName>
        <fullName evidence="4">CBS domain protein</fullName>
    </submittedName>
</protein>
<comment type="caution">
    <text evidence="4">The sequence shown here is derived from an EMBL/GenBank/DDBJ whole genome shotgun (WGS) entry which is preliminary data.</text>
</comment>
<feature type="domain" description="CBS" evidence="3">
    <location>
        <begin position="7"/>
        <end position="64"/>
    </location>
</feature>
<dbReference type="SUPFAM" id="SSF54631">
    <property type="entry name" value="CBS-domain pair"/>
    <property type="match status" value="1"/>
</dbReference>
<keyword evidence="1 2" id="KW-0129">CBS domain</keyword>
<dbReference type="PANTHER" id="PTHR43080">
    <property type="entry name" value="CBS DOMAIN-CONTAINING PROTEIN CBSX3, MITOCHONDRIAL"/>
    <property type="match status" value="1"/>
</dbReference>
<evidence type="ECO:0000259" key="3">
    <source>
        <dbReference type="PROSITE" id="PS51371"/>
    </source>
</evidence>
<organism evidence="4 5">
    <name type="scientific">Amycolatopsis cihanbeyliensis</name>
    <dbReference type="NCBI Taxonomy" id="1128664"/>
    <lineage>
        <taxon>Bacteria</taxon>
        <taxon>Bacillati</taxon>
        <taxon>Actinomycetota</taxon>
        <taxon>Actinomycetes</taxon>
        <taxon>Pseudonocardiales</taxon>
        <taxon>Pseudonocardiaceae</taxon>
        <taxon>Amycolatopsis</taxon>
    </lineage>
</organism>
<gene>
    <name evidence="4" type="ORF">FB471_0976</name>
</gene>
<dbReference type="Gene3D" id="3.10.580.10">
    <property type="entry name" value="CBS-domain"/>
    <property type="match status" value="1"/>
</dbReference>
<dbReference type="AlphaFoldDB" id="A0A542DE09"/>
<accession>A0A542DE09</accession>
<dbReference type="InterPro" id="IPR051257">
    <property type="entry name" value="Diverse_CBS-Domain"/>
</dbReference>
<dbReference type="OrthoDB" id="9799454at2"/>
<dbReference type="InterPro" id="IPR000644">
    <property type="entry name" value="CBS_dom"/>
</dbReference>
<dbReference type="SMART" id="SM00116">
    <property type="entry name" value="CBS"/>
    <property type="match status" value="2"/>
</dbReference>
<proteinExistence type="predicted"/>
<reference evidence="4 5" key="1">
    <citation type="submission" date="2019-06" db="EMBL/GenBank/DDBJ databases">
        <title>Sequencing the genomes of 1000 actinobacteria strains.</title>
        <authorList>
            <person name="Klenk H.-P."/>
        </authorList>
    </citation>
    <scope>NUCLEOTIDE SEQUENCE [LARGE SCALE GENOMIC DNA]</scope>
    <source>
        <strain evidence="4 5">DSM 45679</strain>
    </source>
</reference>
<dbReference type="EMBL" id="VFML01000001">
    <property type="protein sequence ID" value="TQJ01302.1"/>
    <property type="molecule type" value="Genomic_DNA"/>
</dbReference>
<evidence type="ECO:0000313" key="5">
    <source>
        <dbReference type="Proteomes" id="UP000320876"/>
    </source>
</evidence>
<dbReference type="Proteomes" id="UP000320876">
    <property type="component" value="Unassembled WGS sequence"/>
</dbReference>
<evidence type="ECO:0000256" key="1">
    <source>
        <dbReference type="ARBA" id="ARBA00023122"/>
    </source>
</evidence>
<dbReference type="PANTHER" id="PTHR43080:SF2">
    <property type="entry name" value="CBS DOMAIN-CONTAINING PROTEIN"/>
    <property type="match status" value="1"/>
</dbReference>
<evidence type="ECO:0000256" key="2">
    <source>
        <dbReference type="PROSITE-ProRule" id="PRU00703"/>
    </source>
</evidence>
<dbReference type="RefSeq" id="WP_141996132.1">
    <property type="nucleotide sequence ID" value="NZ_VFML01000001.1"/>
</dbReference>
<keyword evidence="5" id="KW-1185">Reference proteome</keyword>
<name>A0A542DE09_AMYCI</name>
<evidence type="ECO:0000313" key="4">
    <source>
        <dbReference type="EMBL" id="TQJ01302.1"/>
    </source>
</evidence>
<dbReference type="InterPro" id="IPR046342">
    <property type="entry name" value="CBS_dom_sf"/>
</dbReference>